<sequence length="200" mass="21457">MALQAEGMQAGPVTVDDLRVEHGECVALTGPSGAGKTRLLRALADLDPFAGRLALDGVACEAMSGPDWRARVMYVPAESAWWADRVDEHFPPGTAGDGFELLGLDPGVMAWPVARLSSGERQRLALLRAAVRGPLMLLLDEPTANLDPANARRTEDWLAGLRERGCGLLWVSHDGEQVMRVASRGYTIAAGGRLTETAWT</sequence>
<dbReference type="Pfam" id="PF00005">
    <property type="entry name" value="ABC_tran"/>
    <property type="match status" value="1"/>
</dbReference>
<dbReference type="GO" id="GO:0016887">
    <property type="term" value="F:ATP hydrolysis activity"/>
    <property type="evidence" value="ECO:0007669"/>
    <property type="project" value="InterPro"/>
</dbReference>
<dbReference type="InterPro" id="IPR027417">
    <property type="entry name" value="P-loop_NTPase"/>
</dbReference>
<evidence type="ECO:0000259" key="3">
    <source>
        <dbReference type="PROSITE" id="PS50893"/>
    </source>
</evidence>
<reference evidence="4" key="1">
    <citation type="submission" date="2019-06" db="EMBL/GenBank/DDBJ databases">
        <authorList>
            <person name="Murdoch R.W."/>
            <person name="Fathepure B."/>
        </authorList>
    </citation>
    <scope>NUCLEOTIDE SEQUENCE</scope>
</reference>
<dbReference type="SMART" id="SM00382">
    <property type="entry name" value="AAA"/>
    <property type="match status" value="1"/>
</dbReference>
<evidence type="ECO:0000256" key="1">
    <source>
        <dbReference type="ARBA" id="ARBA00022741"/>
    </source>
</evidence>
<keyword evidence="4" id="KW-0378">Hydrolase</keyword>
<dbReference type="PANTHER" id="PTHR43119">
    <property type="entry name" value="ABC TRANSPORT PROTEIN ATP-BINDING COMPONENT-RELATED"/>
    <property type="match status" value="1"/>
</dbReference>
<dbReference type="GO" id="GO:0005524">
    <property type="term" value="F:ATP binding"/>
    <property type="evidence" value="ECO:0007669"/>
    <property type="project" value="UniProtKB-KW"/>
</dbReference>
<evidence type="ECO:0000313" key="4">
    <source>
        <dbReference type="EMBL" id="QEA07498.1"/>
    </source>
</evidence>
<evidence type="ECO:0000256" key="2">
    <source>
        <dbReference type="ARBA" id="ARBA00022840"/>
    </source>
</evidence>
<dbReference type="InterPro" id="IPR017871">
    <property type="entry name" value="ABC_transporter-like_CS"/>
</dbReference>
<accession>A0A5B8RHU3</accession>
<name>A0A5B8RHU3_9ZZZZ</name>
<protein>
    <submittedName>
        <fullName evidence="4">Putative iron export ATP-binding protein FetA</fullName>
        <ecNumber evidence="4">3.6.3.-</ecNumber>
    </submittedName>
</protein>
<gene>
    <name evidence="4" type="primary">fetA</name>
    <name evidence="4" type="ORF">KBTEX_03854</name>
</gene>
<dbReference type="SUPFAM" id="SSF52540">
    <property type="entry name" value="P-loop containing nucleoside triphosphate hydrolases"/>
    <property type="match status" value="1"/>
</dbReference>
<dbReference type="EC" id="3.6.3.-" evidence="4"/>
<feature type="domain" description="ABC transporter" evidence="3">
    <location>
        <begin position="3"/>
        <end position="200"/>
    </location>
</feature>
<dbReference type="InterPro" id="IPR003439">
    <property type="entry name" value="ABC_transporter-like_ATP-bd"/>
</dbReference>
<proteinExistence type="predicted"/>
<organism evidence="4">
    <name type="scientific">uncultured organism</name>
    <dbReference type="NCBI Taxonomy" id="155900"/>
    <lineage>
        <taxon>unclassified sequences</taxon>
        <taxon>environmental samples</taxon>
    </lineage>
</organism>
<dbReference type="PANTHER" id="PTHR43119:SF1">
    <property type="entry name" value="ABC TRANSPORTER DOMAIN-CONTAINING PROTEIN"/>
    <property type="match status" value="1"/>
</dbReference>
<keyword evidence="1" id="KW-0547">Nucleotide-binding</keyword>
<dbReference type="PROSITE" id="PS50893">
    <property type="entry name" value="ABC_TRANSPORTER_2"/>
    <property type="match status" value="1"/>
</dbReference>
<keyword evidence="2 4" id="KW-0067">ATP-binding</keyword>
<dbReference type="EMBL" id="MN079263">
    <property type="protein sequence ID" value="QEA07498.1"/>
    <property type="molecule type" value="Genomic_DNA"/>
</dbReference>
<dbReference type="AlphaFoldDB" id="A0A5B8RHU3"/>
<dbReference type="PROSITE" id="PS00211">
    <property type="entry name" value="ABC_TRANSPORTER_1"/>
    <property type="match status" value="1"/>
</dbReference>
<dbReference type="Gene3D" id="3.40.50.300">
    <property type="entry name" value="P-loop containing nucleotide triphosphate hydrolases"/>
    <property type="match status" value="1"/>
</dbReference>
<dbReference type="InterPro" id="IPR003593">
    <property type="entry name" value="AAA+_ATPase"/>
</dbReference>